<dbReference type="Pfam" id="PF13469">
    <property type="entry name" value="Sulfotransfer_3"/>
    <property type="match status" value="1"/>
</dbReference>
<sequence>MTPRLMLARLRAAIARRDTDPLRRFRRRYPNLRGTVFIITYGRSGSTLLQGLLNTVPGSHIGGETFDTLGILFDATARATRAHRRWGDEPRAVDHPWFNAQNIDEIGLEQDLALAYAARVICPPTDATWIGTKEIRYPQRAETLPALVAMVLRSFPNPVIVFNSRDAGAVAQSRWWASQPEAVVRDLIARMDGIFAAIAKDHPERCFHLRHEDTIADPETLRPVFDAMGAEFDVAAIARVLSNRLTH</sequence>
<evidence type="ECO:0000313" key="1">
    <source>
        <dbReference type="EMBL" id="EAQ12751.1"/>
    </source>
</evidence>
<organism evidence="1 2">
    <name type="scientific">Maritimibacter alkaliphilus HTCC2654</name>
    <dbReference type="NCBI Taxonomy" id="314271"/>
    <lineage>
        <taxon>Bacteria</taxon>
        <taxon>Pseudomonadati</taxon>
        <taxon>Pseudomonadota</taxon>
        <taxon>Alphaproteobacteria</taxon>
        <taxon>Rhodobacterales</taxon>
        <taxon>Roseobacteraceae</taxon>
        <taxon>Maritimibacter</taxon>
    </lineage>
</organism>
<dbReference type="InterPro" id="IPR027417">
    <property type="entry name" value="P-loop_NTPase"/>
</dbReference>
<dbReference type="OrthoDB" id="4169204at2"/>
<dbReference type="Gene3D" id="3.40.50.300">
    <property type="entry name" value="P-loop containing nucleotide triphosphate hydrolases"/>
    <property type="match status" value="1"/>
</dbReference>
<protein>
    <recommendedName>
        <fullName evidence="3">Sulfotransferase family protein</fullName>
    </recommendedName>
</protein>
<accession>A3VFX5</accession>
<dbReference type="Proteomes" id="UP000002931">
    <property type="component" value="Unassembled WGS sequence"/>
</dbReference>
<comment type="caution">
    <text evidence="1">The sequence shown here is derived from an EMBL/GenBank/DDBJ whole genome shotgun (WGS) entry which is preliminary data.</text>
</comment>
<dbReference type="AlphaFoldDB" id="A3VFX5"/>
<reference evidence="1 2" key="1">
    <citation type="journal article" date="2010" name="J. Bacteriol.">
        <title>Genome sequences of Pelagibaca bermudensis HTCC2601T and Maritimibacter alkaliphilus HTCC2654T, the type strains of two marine Roseobacter genera.</title>
        <authorList>
            <person name="Thrash J.C."/>
            <person name="Cho J.C."/>
            <person name="Ferriera S."/>
            <person name="Johnson J."/>
            <person name="Vergin K.L."/>
            <person name="Giovannoni S.J."/>
        </authorList>
    </citation>
    <scope>NUCLEOTIDE SEQUENCE [LARGE SCALE GENOMIC DNA]</scope>
    <source>
        <strain evidence="1 2">HTCC2654</strain>
    </source>
</reference>
<name>A3VFX5_9RHOB</name>
<gene>
    <name evidence="1" type="ORF">RB2654_06564</name>
</gene>
<proteinExistence type="predicted"/>
<evidence type="ECO:0008006" key="3">
    <source>
        <dbReference type="Google" id="ProtNLM"/>
    </source>
</evidence>
<dbReference type="eggNOG" id="ENOG50333FE">
    <property type="taxonomic scope" value="Bacteria"/>
</dbReference>
<dbReference type="EMBL" id="AAMT01000007">
    <property type="protein sequence ID" value="EAQ12751.1"/>
    <property type="molecule type" value="Genomic_DNA"/>
</dbReference>
<keyword evidence="2" id="KW-1185">Reference proteome</keyword>
<dbReference type="HOGENOM" id="CLU_1123472_0_0_5"/>
<dbReference type="SUPFAM" id="SSF52540">
    <property type="entry name" value="P-loop containing nucleoside triphosphate hydrolases"/>
    <property type="match status" value="1"/>
</dbReference>
<dbReference type="STRING" id="314271.RB2654_06564"/>
<evidence type="ECO:0000313" key="2">
    <source>
        <dbReference type="Proteomes" id="UP000002931"/>
    </source>
</evidence>
<dbReference type="RefSeq" id="WP_008329910.1">
    <property type="nucleotide sequence ID" value="NZ_CH902578.1"/>
</dbReference>